<dbReference type="Gene3D" id="3.40.50.10420">
    <property type="entry name" value="NagB/RpiA/CoA transferase-like"/>
    <property type="match status" value="1"/>
</dbReference>
<protein>
    <submittedName>
        <fullName evidence="5">5-formyltetrahydrofolate cyclo-ligase</fullName>
    </submittedName>
</protein>
<feature type="region of interest" description="Disordered" evidence="4">
    <location>
        <begin position="143"/>
        <end position="202"/>
    </location>
</feature>
<name>A0ABS7AWI3_9ACTN</name>
<evidence type="ECO:0000256" key="2">
    <source>
        <dbReference type="ARBA" id="ARBA00022741"/>
    </source>
</evidence>
<gene>
    <name evidence="5" type="ORF">KZ829_04835</name>
</gene>
<reference evidence="5 6" key="1">
    <citation type="journal article" date="2013" name="Antonie Van Leeuwenhoek">
        <title>Actinoplanes hulinensis sp. nov., a novel actinomycete isolated from soybean root (Glycine max (L.) Merr).</title>
        <authorList>
            <person name="Shen Y."/>
            <person name="Liu C."/>
            <person name="Wang X."/>
            <person name="Zhao J."/>
            <person name="Jia F."/>
            <person name="Zhang Y."/>
            <person name="Wang L."/>
            <person name="Yang D."/>
            <person name="Xiang W."/>
        </authorList>
    </citation>
    <scope>NUCLEOTIDE SEQUENCE [LARGE SCALE GENOMIC DNA]</scope>
    <source>
        <strain evidence="5 6">NEAU-M9</strain>
    </source>
</reference>
<comment type="similarity">
    <text evidence="1">Belongs to the 5-formyltetrahydrofolate cyclo-ligase family.</text>
</comment>
<dbReference type="InterPro" id="IPR024185">
    <property type="entry name" value="FTHF_cligase-like_sf"/>
</dbReference>
<evidence type="ECO:0000256" key="4">
    <source>
        <dbReference type="SAM" id="MobiDB-lite"/>
    </source>
</evidence>
<dbReference type="Proteomes" id="UP001519863">
    <property type="component" value="Unassembled WGS sequence"/>
</dbReference>
<proteinExistence type="inferred from homology"/>
<evidence type="ECO:0000256" key="1">
    <source>
        <dbReference type="ARBA" id="ARBA00010638"/>
    </source>
</evidence>
<keyword evidence="6" id="KW-1185">Reference proteome</keyword>
<keyword evidence="2" id="KW-0547">Nucleotide-binding</keyword>
<evidence type="ECO:0000313" key="6">
    <source>
        <dbReference type="Proteomes" id="UP001519863"/>
    </source>
</evidence>
<sequence>MSDLTGDAEKSLQIKIALRARLLTVRRSLSDIALATAAAKLQDQTLALVRAAHPITIAAYVPIGSEPGGLDLPYRLAEALPAGGRLLLPVLLPDNDLDWAEFTGVLTPAARGLREPTGPPLGPAALRAADLILVPALAVARDGTRMGRGGGSYDRALARLDAPRPDPGGSPHDQVPAHPDDSHHGATTPRSDDPIPPTGPRIVALLHDGEDIDTVPAEPHDRRVHAVITPTGGLSLRPAPNRRM</sequence>
<dbReference type="EMBL" id="JAHXZI010000002">
    <property type="protein sequence ID" value="MBW6433070.1"/>
    <property type="molecule type" value="Genomic_DNA"/>
</dbReference>
<dbReference type="PANTHER" id="PTHR23407">
    <property type="entry name" value="ATPASE INHIBITOR/5-FORMYLTETRAHYDROFOLATE CYCLO-LIGASE"/>
    <property type="match status" value="1"/>
</dbReference>
<dbReference type="PIRSF" id="PIRSF006806">
    <property type="entry name" value="FTHF_cligase"/>
    <property type="match status" value="1"/>
</dbReference>
<organism evidence="5 6">
    <name type="scientific">Actinoplanes hulinensis</name>
    <dbReference type="NCBI Taxonomy" id="1144547"/>
    <lineage>
        <taxon>Bacteria</taxon>
        <taxon>Bacillati</taxon>
        <taxon>Actinomycetota</taxon>
        <taxon>Actinomycetes</taxon>
        <taxon>Micromonosporales</taxon>
        <taxon>Micromonosporaceae</taxon>
        <taxon>Actinoplanes</taxon>
    </lineage>
</organism>
<dbReference type="InterPro" id="IPR002698">
    <property type="entry name" value="FTHF_cligase"/>
</dbReference>
<dbReference type="RefSeq" id="WP_220142626.1">
    <property type="nucleotide sequence ID" value="NZ_JAHXZI010000002.1"/>
</dbReference>
<dbReference type="Pfam" id="PF01812">
    <property type="entry name" value="5-FTHF_cyc-lig"/>
    <property type="match status" value="1"/>
</dbReference>
<keyword evidence="3" id="KW-0067">ATP-binding</keyword>
<evidence type="ECO:0000313" key="5">
    <source>
        <dbReference type="EMBL" id="MBW6433070.1"/>
    </source>
</evidence>
<dbReference type="InterPro" id="IPR037171">
    <property type="entry name" value="NagB/RpiA_transferase-like"/>
</dbReference>
<comment type="caution">
    <text evidence="5">The sequence shown here is derived from an EMBL/GenBank/DDBJ whole genome shotgun (WGS) entry which is preliminary data.</text>
</comment>
<dbReference type="SUPFAM" id="SSF100950">
    <property type="entry name" value="NagB/RpiA/CoA transferase-like"/>
    <property type="match status" value="1"/>
</dbReference>
<evidence type="ECO:0000256" key="3">
    <source>
        <dbReference type="ARBA" id="ARBA00022840"/>
    </source>
</evidence>
<accession>A0ABS7AWI3</accession>
<dbReference type="PANTHER" id="PTHR23407:SF1">
    <property type="entry name" value="5-FORMYLTETRAHYDROFOLATE CYCLO-LIGASE"/>
    <property type="match status" value="1"/>
</dbReference>